<protein>
    <submittedName>
        <fullName evidence="7">MFS transporter</fullName>
    </submittedName>
</protein>
<dbReference type="EMBL" id="JBHTIW010000005">
    <property type="protein sequence ID" value="MFD0920207.1"/>
    <property type="molecule type" value="Genomic_DNA"/>
</dbReference>
<dbReference type="InterPro" id="IPR011701">
    <property type="entry name" value="MFS"/>
</dbReference>
<keyword evidence="4 5" id="KW-0472">Membrane</keyword>
<feature type="domain" description="Major facilitator superfamily (MFS) profile" evidence="6">
    <location>
        <begin position="1"/>
        <end position="333"/>
    </location>
</feature>
<evidence type="ECO:0000256" key="5">
    <source>
        <dbReference type="SAM" id="Phobius"/>
    </source>
</evidence>
<keyword evidence="8" id="KW-1185">Reference proteome</keyword>
<gene>
    <name evidence="7" type="ORF">ACFQ16_10700</name>
</gene>
<reference evidence="8" key="1">
    <citation type="journal article" date="2019" name="Int. J. Syst. Evol. Microbiol.">
        <title>The Global Catalogue of Microorganisms (GCM) 10K type strain sequencing project: providing services to taxonomists for standard genome sequencing and annotation.</title>
        <authorList>
            <consortium name="The Broad Institute Genomics Platform"/>
            <consortium name="The Broad Institute Genome Sequencing Center for Infectious Disease"/>
            <person name="Wu L."/>
            <person name="Ma J."/>
        </authorList>
    </citation>
    <scope>NUCLEOTIDE SEQUENCE [LARGE SCALE GENOMIC DNA]</scope>
    <source>
        <strain evidence="8">CCUG 56401</strain>
    </source>
</reference>
<accession>A0ABW3FPJ3</accession>
<dbReference type="SUPFAM" id="SSF103473">
    <property type="entry name" value="MFS general substrate transporter"/>
    <property type="match status" value="1"/>
</dbReference>
<keyword evidence="3 5" id="KW-1133">Transmembrane helix</keyword>
<evidence type="ECO:0000313" key="8">
    <source>
        <dbReference type="Proteomes" id="UP001597018"/>
    </source>
</evidence>
<sequence>MPGGGAGGAGANVLNVALPTIQRQLGGGPDAALWVLDGYTLTFAALLLTGGSLGTRFGVRRVFLIGLWVFGLASVACGLAGETGELVAARAIQVIGAALLAPGSLALISHLHPERHRARALGAWAGVSGAAFAAGPVVSGLLIDTLGWRTLFLINVPMVLLALALVHPFVPAPAGQAHRFDIAGQVLAVVGLGTLTAALVEVSRVGWTLPGVLGALTAGLVLLAGFAAVQRRKERADGAPMLPPSLLAVRPARAGLLAALAYNFGLYGMLVLYTFLLQGFHTDPHAHTPWAMLLVAAVFAAVFAAAAITTWTWIPHSTSTVEQQEEVIVTQAE</sequence>
<proteinExistence type="predicted"/>
<dbReference type="Proteomes" id="UP001597018">
    <property type="component" value="Unassembled WGS sequence"/>
</dbReference>
<evidence type="ECO:0000256" key="3">
    <source>
        <dbReference type="ARBA" id="ARBA00022989"/>
    </source>
</evidence>
<dbReference type="InterPro" id="IPR020846">
    <property type="entry name" value="MFS_dom"/>
</dbReference>
<keyword evidence="2 5" id="KW-0812">Transmembrane</keyword>
<dbReference type="RefSeq" id="WP_345600841.1">
    <property type="nucleotide sequence ID" value="NZ_BAABLT010000020.1"/>
</dbReference>
<evidence type="ECO:0000313" key="7">
    <source>
        <dbReference type="EMBL" id="MFD0920207.1"/>
    </source>
</evidence>
<feature type="transmembrane region" description="Helical" evidence="5">
    <location>
        <begin position="87"/>
        <end position="108"/>
    </location>
</feature>
<comment type="subcellular location">
    <subcellularLocation>
        <location evidence="1">Cell membrane</location>
        <topology evidence="1">Multi-pass membrane protein</topology>
    </subcellularLocation>
</comment>
<feature type="transmembrane region" description="Helical" evidence="5">
    <location>
        <begin position="182"/>
        <end position="200"/>
    </location>
</feature>
<feature type="transmembrane region" description="Helical" evidence="5">
    <location>
        <begin position="120"/>
        <end position="143"/>
    </location>
</feature>
<evidence type="ECO:0000256" key="2">
    <source>
        <dbReference type="ARBA" id="ARBA00022692"/>
    </source>
</evidence>
<feature type="transmembrane region" description="Helical" evidence="5">
    <location>
        <begin position="206"/>
        <end position="229"/>
    </location>
</feature>
<evidence type="ECO:0000256" key="4">
    <source>
        <dbReference type="ARBA" id="ARBA00023136"/>
    </source>
</evidence>
<dbReference type="PANTHER" id="PTHR42718">
    <property type="entry name" value="MAJOR FACILITATOR SUPERFAMILY MULTIDRUG TRANSPORTER MFSC"/>
    <property type="match status" value="1"/>
</dbReference>
<feature type="transmembrane region" description="Helical" evidence="5">
    <location>
        <begin position="149"/>
        <end position="170"/>
    </location>
</feature>
<feature type="transmembrane region" description="Helical" evidence="5">
    <location>
        <begin position="31"/>
        <end position="50"/>
    </location>
</feature>
<feature type="transmembrane region" description="Helical" evidence="5">
    <location>
        <begin position="256"/>
        <end position="278"/>
    </location>
</feature>
<dbReference type="Pfam" id="PF07690">
    <property type="entry name" value="MFS_1"/>
    <property type="match status" value="1"/>
</dbReference>
<evidence type="ECO:0000256" key="1">
    <source>
        <dbReference type="ARBA" id="ARBA00004651"/>
    </source>
</evidence>
<dbReference type="PROSITE" id="PS50850">
    <property type="entry name" value="MFS"/>
    <property type="match status" value="1"/>
</dbReference>
<feature type="transmembrane region" description="Helical" evidence="5">
    <location>
        <begin position="290"/>
        <end position="314"/>
    </location>
</feature>
<dbReference type="PANTHER" id="PTHR42718:SF42">
    <property type="entry name" value="EXPORT PROTEIN"/>
    <property type="match status" value="1"/>
</dbReference>
<dbReference type="Gene3D" id="1.20.1720.10">
    <property type="entry name" value="Multidrug resistance protein D"/>
    <property type="match status" value="1"/>
</dbReference>
<dbReference type="InterPro" id="IPR036259">
    <property type="entry name" value="MFS_trans_sf"/>
</dbReference>
<comment type="caution">
    <text evidence="7">The sequence shown here is derived from an EMBL/GenBank/DDBJ whole genome shotgun (WGS) entry which is preliminary data.</text>
</comment>
<name>A0ABW3FPJ3_9PSEU</name>
<dbReference type="CDD" id="cd17321">
    <property type="entry name" value="MFS_MMR_MDR_like"/>
    <property type="match status" value="1"/>
</dbReference>
<organism evidence="7 8">
    <name type="scientific">Saccharopolyspora rosea</name>
    <dbReference type="NCBI Taxonomy" id="524884"/>
    <lineage>
        <taxon>Bacteria</taxon>
        <taxon>Bacillati</taxon>
        <taxon>Actinomycetota</taxon>
        <taxon>Actinomycetes</taxon>
        <taxon>Pseudonocardiales</taxon>
        <taxon>Pseudonocardiaceae</taxon>
        <taxon>Saccharopolyspora</taxon>
    </lineage>
</organism>
<evidence type="ECO:0000259" key="6">
    <source>
        <dbReference type="PROSITE" id="PS50850"/>
    </source>
</evidence>
<feature type="transmembrane region" description="Helical" evidence="5">
    <location>
        <begin position="62"/>
        <end position="81"/>
    </location>
</feature>